<protein>
    <submittedName>
        <fullName evidence="2">Glycosyltransferase</fullName>
    </submittedName>
</protein>
<reference evidence="2" key="2">
    <citation type="journal article" date="2021" name="PeerJ">
        <title>Extensive microbial diversity within the chicken gut microbiome revealed by metagenomics and culture.</title>
        <authorList>
            <person name="Gilroy R."/>
            <person name="Ravi A."/>
            <person name="Getino M."/>
            <person name="Pursley I."/>
            <person name="Horton D.L."/>
            <person name="Alikhan N.F."/>
            <person name="Baker D."/>
            <person name="Gharbi K."/>
            <person name="Hall N."/>
            <person name="Watson M."/>
            <person name="Adriaenssens E.M."/>
            <person name="Foster-Nyarko E."/>
            <person name="Jarju S."/>
            <person name="Secka A."/>
            <person name="Antonio M."/>
            <person name="Oren A."/>
            <person name="Chaudhuri R.R."/>
            <person name="La Ragione R."/>
            <person name="Hildebrand F."/>
            <person name="Pallen M.J."/>
        </authorList>
    </citation>
    <scope>NUCLEOTIDE SEQUENCE</scope>
    <source>
        <strain evidence="2">13361</strain>
    </source>
</reference>
<evidence type="ECO:0000313" key="3">
    <source>
        <dbReference type="Proteomes" id="UP000886796"/>
    </source>
</evidence>
<accession>A0A9D0Z2Z0</accession>
<dbReference type="Gene3D" id="3.90.550.60">
    <property type="match status" value="1"/>
</dbReference>
<dbReference type="InterPro" id="IPR040492">
    <property type="entry name" value="GlfT2_N"/>
</dbReference>
<dbReference type="Proteomes" id="UP000886796">
    <property type="component" value="Unassembled WGS sequence"/>
</dbReference>
<sequence length="590" mass="67542">MKLQNILFPTASTAGEGGMYFFTSSKMTDSGQIRLKAGESLTTDTYFNGLSADKWKKYTVVREVTLTLHLQGKVQYALFSKVDKDGGEEKLAEGILTPDTGWETLPIPWEKARGIVYFRLTALEPSVFYGGWYTCAAPAQRPVKIALDICTYRREAYVKENCRLLWERMTRDPDFGHFLIFVVDNGRTLTPEDLPEGVRLFPNANAGGSGGFTRGLMEIQQAARQENITHALLMDDDVLLEPEALLRTYTLLSLAKVEYRDGVVGGAMLRLDKKSVLVESGALWNRGWLISRKKGLDVSLPGACLESEAEEPVDYTAWWYTCLPLSLAREDNLPLPFFVRGDDVEYGLRNARHILLLNGICIWHEPFENKYAAYTEYYILRNQLIANAIHNRAFSLQEIRSYVKNRVMEEVYMYRYRSAQLLMDAVEDFLKGVDWLKQTDAQALHQEILKKGGTFLSPEETAQLFDQESYGKSIAKKTELPFFHKVMRRLTVNGTFLPSAVPMVSVPVLGNLEINVYRAEKALYYDKATGRGFVAQKDAKQAKDCLKRLHRVERRLSAEYEKTNHQFRQRYRELTNRKFWQAYLGLPPQR</sequence>
<dbReference type="SUPFAM" id="SSF53448">
    <property type="entry name" value="Nucleotide-diphospho-sugar transferases"/>
    <property type="match status" value="1"/>
</dbReference>
<dbReference type="Pfam" id="PF17994">
    <property type="entry name" value="Glft2_N"/>
    <property type="match status" value="1"/>
</dbReference>
<comment type="caution">
    <text evidence="2">The sequence shown here is derived from an EMBL/GenBank/DDBJ whole genome shotgun (WGS) entry which is preliminary data.</text>
</comment>
<name>A0A9D0Z2Z0_9FIRM</name>
<dbReference type="AlphaFoldDB" id="A0A9D0Z2Z0"/>
<reference evidence="2" key="1">
    <citation type="submission" date="2020-10" db="EMBL/GenBank/DDBJ databases">
        <authorList>
            <person name="Gilroy R."/>
        </authorList>
    </citation>
    <scope>NUCLEOTIDE SEQUENCE</scope>
    <source>
        <strain evidence="2">13361</strain>
    </source>
</reference>
<evidence type="ECO:0000313" key="2">
    <source>
        <dbReference type="EMBL" id="HIQ66943.1"/>
    </source>
</evidence>
<gene>
    <name evidence="2" type="ORF">IAB74_00330</name>
</gene>
<evidence type="ECO:0000259" key="1">
    <source>
        <dbReference type="Pfam" id="PF17994"/>
    </source>
</evidence>
<organism evidence="2 3">
    <name type="scientific">Candidatus Faecousia excrementigallinarum</name>
    <dbReference type="NCBI Taxonomy" id="2840806"/>
    <lineage>
        <taxon>Bacteria</taxon>
        <taxon>Bacillati</taxon>
        <taxon>Bacillota</taxon>
        <taxon>Clostridia</taxon>
        <taxon>Eubacteriales</taxon>
        <taxon>Oscillospiraceae</taxon>
        <taxon>Faecousia</taxon>
    </lineage>
</organism>
<proteinExistence type="predicted"/>
<dbReference type="EMBL" id="DVFK01000007">
    <property type="protein sequence ID" value="HIQ66943.1"/>
    <property type="molecule type" value="Genomic_DNA"/>
</dbReference>
<feature type="domain" description="Galactofuranosyltransferase GlfT2 N-terminal" evidence="1">
    <location>
        <begin position="26"/>
        <end position="133"/>
    </location>
</feature>
<dbReference type="InterPro" id="IPR029044">
    <property type="entry name" value="Nucleotide-diphossugar_trans"/>
</dbReference>